<dbReference type="RefSeq" id="WP_148898680.1">
    <property type="nucleotide sequence ID" value="NZ_VNHY01000002.1"/>
</dbReference>
<reference evidence="1 2" key="1">
    <citation type="submission" date="2019-07" db="EMBL/GenBank/DDBJ databases">
        <title>Genomic Encyclopedia of Archaeal and Bacterial Type Strains, Phase II (KMG-II): from individual species to whole genera.</title>
        <authorList>
            <person name="Goeker M."/>
        </authorList>
    </citation>
    <scope>NUCLEOTIDE SEQUENCE [LARGE SCALE GENOMIC DNA]</scope>
    <source>
        <strain evidence="1 2">DSM 21935</strain>
    </source>
</reference>
<sequence>MRKEIILFATTLFTLAIALNCSKNSKNRSSPIKVIEHKVVELDSSVSNRLGRLYPIISASPNEDYLALSNMKGPLSVIKVDYQGNFIDQYGSKGRGPKEILSARFFGFDEENNINIYDKTLATIKEFNLKADTVNSFKSPMSEEINISSNILEQCGSHWFLGINDLKKGNNEIVGKFADDFTLKESFGEIDPYLKGHKSILMKTISSVNCEEDVIFTTQMKVPFIQVWDLNDFSKIKRITEVPPVI</sequence>
<evidence type="ECO:0008006" key="3">
    <source>
        <dbReference type="Google" id="ProtNLM"/>
    </source>
</evidence>
<proteinExistence type="predicted"/>
<comment type="caution">
    <text evidence="1">The sequence shown here is derived from an EMBL/GenBank/DDBJ whole genome shotgun (WGS) entry which is preliminary data.</text>
</comment>
<evidence type="ECO:0000313" key="2">
    <source>
        <dbReference type="Proteomes" id="UP000324595"/>
    </source>
</evidence>
<dbReference type="OrthoDB" id="1523236at2"/>
<dbReference type="EMBL" id="VNHY01000002">
    <property type="protein sequence ID" value="TYP93620.1"/>
    <property type="molecule type" value="Genomic_DNA"/>
</dbReference>
<name>A0A5D3YJJ6_9BACT</name>
<protein>
    <recommendedName>
        <fullName evidence="3">6-bladed beta-propeller protein</fullName>
    </recommendedName>
</protein>
<evidence type="ECO:0000313" key="1">
    <source>
        <dbReference type="EMBL" id="TYP93620.1"/>
    </source>
</evidence>
<dbReference type="Pfam" id="PF17170">
    <property type="entry name" value="DUF5128"/>
    <property type="match status" value="1"/>
</dbReference>
<dbReference type="AlphaFoldDB" id="A0A5D3YJJ6"/>
<keyword evidence="2" id="KW-1185">Reference proteome</keyword>
<gene>
    <name evidence="1" type="ORF">LX73_1327</name>
</gene>
<accession>A0A5D3YJJ6</accession>
<dbReference type="Proteomes" id="UP000324595">
    <property type="component" value="Unassembled WGS sequence"/>
</dbReference>
<organism evidence="1 2">
    <name type="scientific">Fodinibius salinus</name>
    <dbReference type="NCBI Taxonomy" id="860790"/>
    <lineage>
        <taxon>Bacteria</taxon>
        <taxon>Pseudomonadati</taxon>
        <taxon>Balneolota</taxon>
        <taxon>Balneolia</taxon>
        <taxon>Balneolales</taxon>
        <taxon>Balneolaceae</taxon>
        <taxon>Fodinibius</taxon>
    </lineage>
</organism>